<dbReference type="RefSeq" id="WP_387722484.1">
    <property type="nucleotide sequence ID" value="NZ_JBIAPI010000008.1"/>
</dbReference>
<protein>
    <submittedName>
        <fullName evidence="2">VOC family protein</fullName>
    </submittedName>
</protein>
<dbReference type="InterPro" id="IPR037523">
    <property type="entry name" value="VOC_core"/>
</dbReference>
<reference evidence="2 3" key="1">
    <citation type="submission" date="2024-10" db="EMBL/GenBank/DDBJ databases">
        <title>The Natural Products Discovery Center: Release of the First 8490 Sequenced Strains for Exploring Actinobacteria Biosynthetic Diversity.</title>
        <authorList>
            <person name="Kalkreuter E."/>
            <person name="Kautsar S.A."/>
            <person name="Yang D."/>
            <person name="Bader C.D."/>
            <person name="Teijaro C.N."/>
            <person name="Fluegel L."/>
            <person name="Davis C.M."/>
            <person name="Simpson J.R."/>
            <person name="Lauterbach L."/>
            <person name="Steele A.D."/>
            <person name="Gui C."/>
            <person name="Meng S."/>
            <person name="Li G."/>
            <person name="Viehrig K."/>
            <person name="Ye F."/>
            <person name="Su P."/>
            <person name="Kiefer A.F."/>
            <person name="Nichols A."/>
            <person name="Cepeda A.J."/>
            <person name="Yan W."/>
            <person name="Fan B."/>
            <person name="Jiang Y."/>
            <person name="Adhikari A."/>
            <person name="Zheng C.-J."/>
            <person name="Schuster L."/>
            <person name="Cowan T.M."/>
            <person name="Smanski M.J."/>
            <person name="Chevrette M.G."/>
            <person name="De Carvalho L.P.S."/>
            <person name="Shen B."/>
        </authorList>
    </citation>
    <scope>NUCLEOTIDE SEQUENCE [LARGE SCALE GENOMIC DNA]</scope>
    <source>
        <strain evidence="2 3">NPDC003040</strain>
    </source>
</reference>
<dbReference type="CDD" id="cd07247">
    <property type="entry name" value="SgaA_N_like"/>
    <property type="match status" value="2"/>
</dbReference>
<gene>
    <name evidence="2" type="ORF">ACFYV7_29120</name>
</gene>
<sequence length="252" mass="27257">MGTLGLRPSTVGWFEITATEPTLSKQFYQHIFDWELTSFGDEPDYYTITAPRAAASMGALRRGGRDALWISVVREDVAATIPQLESLGAKVIEPPARTPAGDIHAVIADVQGNRLGLFEPVARKDSRPTPVPNGTAWFEIGTTDLAATRKFYEQAFGWTYELDEAAEGAIYYSVTPAGADEPIGGTMDVSALPNPTDYAIPGLLVTDVPDLLARCEQAGGQRVMDPFSDAKGLVIGQFTDPFGNRWTAFAQP</sequence>
<organism evidence="2 3">
    <name type="scientific">Nocardia suismassiliense</name>
    <dbReference type="NCBI Taxonomy" id="2077092"/>
    <lineage>
        <taxon>Bacteria</taxon>
        <taxon>Bacillati</taxon>
        <taxon>Actinomycetota</taxon>
        <taxon>Actinomycetes</taxon>
        <taxon>Mycobacteriales</taxon>
        <taxon>Nocardiaceae</taxon>
        <taxon>Nocardia</taxon>
    </lineage>
</organism>
<feature type="domain" description="VOC" evidence="1">
    <location>
        <begin position="134"/>
        <end position="251"/>
    </location>
</feature>
<dbReference type="SUPFAM" id="SSF54593">
    <property type="entry name" value="Glyoxalase/Bleomycin resistance protein/Dihydroxybiphenyl dioxygenase"/>
    <property type="match status" value="2"/>
</dbReference>
<feature type="domain" description="VOC" evidence="1">
    <location>
        <begin position="10"/>
        <end position="120"/>
    </location>
</feature>
<dbReference type="EMBL" id="JBIAPI010000008">
    <property type="protein sequence ID" value="MFF3226888.1"/>
    <property type="molecule type" value="Genomic_DNA"/>
</dbReference>
<dbReference type="Proteomes" id="UP001601948">
    <property type="component" value="Unassembled WGS sequence"/>
</dbReference>
<proteinExistence type="predicted"/>
<dbReference type="InterPro" id="IPR029068">
    <property type="entry name" value="Glyas_Bleomycin-R_OHBP_Dase"/>
</dbReference>
<keyword evidence="3" id="KW-1185">Reference proteome</keyword>
<accession>A0ABW6R0Y6</accession>
<name>A0ABW6R0Y6_9NOCA</name>
<dbReference type="InterPro" id="IPR052164">
    <property type="entry name" value="Anthracycline_SecMetBiosynth"/>
</dbReference>
<dbReference type="Pfam" id="PF00903">
    <property type="entry name" value="Glyoxalase"/>
    <property type="match status" value="2"/>
</dbReference>
<dbReference type="Gene3D" id="3.10.180.10">
    <property type="entry name" value="2,3-Dihydroxybiphenyl 1,2-Dioxygenase, domain 1"/>
    <property type="match status" value="2"/>
</dbReference>
<comment type="caution">
    <text evidence="2">The sequence shown here is derived from an EMBL/GenBank/DDBJ whole genome shotgun (WGS) entry which is preliminary data.</text>
</comment>
<dbReference type="InterPro" id="IPR004360">
    <property type="entry name" value="Glyas_Fos-R_dOase_dom"/>
</dbReference>
<evidence type="ECO:0000259" key="1">
    <source>
        <dbReference type="PROSITE" id="PS51819"/>
    </source>
</evidence>
<evidence type="ECO:0000313" key="2">
    <source>
        <dbReference type="EMBL" id="MFF3226888.1"/>
    </source>
</evidence>
<evidence type="ECO:0000313" key="3">
    <source>
        <dbReference type="Proteomes" id="UP001601948"/>
    </source>
</evidence>
<dbReference type="PANTHER" id="PTHR33993">
    <property type="entry name" value="GLYOXALASE-RELATED"/>
    <property type="match status" value="1"/>
</dbReference>
<dbReference type="PROSITE" id="PS51819">
    <property type="entry name" value="VOC"/>
    <property type="match status" value="2"/>
</dbReference>